<dbReference type="KEGG" id="mtw:CQW49_16860"/>
<feature type="transmembrane region" description="Helical" evidence="1">
    <location>
        <begin position="118"/>
        <end position="140"/>
    </location>
</feature>
<dbReference type="RefSeq" id="WP_003608581.1">
    <property type="nucleotide sequence ID" value="NZ_ADVE02000001.1"/>
</dbReference>
<dbReference type="EMBL" id="CP023737">
    <property type="protein sequence ID" value="ATQ69368.1"/>
    <property type="molecule type" value="Genomic_DNA"/>
</dbReference>
<evidence type="ECO:0000313" key="2">
    <source>
        <dbReference type="EMBL" id="ATQ69368.1"/>
    </source>
</evidence>
<dbReference type="Pfam" id="PF08592">
    <property type="entry name" value="Anthrone_oxy"/>
    <property type="match status" value="1"/>
</dbReference>
<protein>
    <submittedName>
        <fullName evidence="2">DUF1772 domain-containing protein</fullName>
    </submittedName>
</protein>
<keyword evidence="1" id="KW-0812">Transmembrane</keyword>
<keyword evidence="1" id="KW-0472">Membrane</keyword>
<organism evidence="2 3">
    <name type="scientific">Methylosinus trichosporium (strain ATCC 35070 / NCIMB 11131 / UNIQEM 75 / OB3b)</name>
    <dbReference type="NCBI Taxonomy" id="595536"/>
    <lineage>
        <taxon>Bacteria</taxon>
        <taxon>Pseudomonadati</taxon>
        <taxon>Pseudomonadota</taxon>
        <taxon>Alphaproteobacteria</taxon>
        <taxon>Hyphomicrobiales</taxon>
        <taxon>Methylocystaceae</taxon>
        <taxon>Methylosinus</taxon>
    </lineage>
</organism>
<dbReference type="STRING" id="595536.GCA_000178815_01810"/>
<dbReference type="InterPro" id="IPR013901">
    <property type="entry name" value="Anthrone_oxy"/>
</dbReference>
<feature type="transmembrane region" description="Helical" evidence="1">
    <location>
        <begin position="46"/>
        <end position="67"/>
    </location>
</feature>
<feature type="transmembrane region" description="Helical" evidence="1">
    <location>
        <begin position="73"/>
        <end position="97"/>
    </location>
</feature>
<accession>A0A2D2D2Z4</accession>
<evidence type="ECO:0000313" key="3">
    <source>
        <dbReference type="Proteomes" id="UP000230709"/>
    </source>
</evidence>
<keyword evidence="1" id="KW-1133">Transmembrane helix</keyword>
<feature type="transmembrane region" description="Helical" evidence="1">
    <location>
        <begin position="6"/>
        <end position="25"/>
    </location>
</feature>
<keyword evidence="3" id="KW-1185">Reference proteome</keyword>
<sequence>MVTGSLALAAAAAFTGASLYVNFVEQPARLRLDDKALLAEWEDSDHRGFVILAGLALVSAALGFVHYKSEDDFRWLVGAATIIAAWPFMFFAIVPLNNRILALIAAEAGPEARKTIELWGRLELGLTALGAAATSVYVFATA</sequence>
<reference evidence="3" key="1">
    <citation type="submission" date="2017-10" db="EMBL/GenBank/DDBJ databases">
        <title>Completed PacBio SMRT sequence of Methylosinus trichosporium OB3b reveals presence of a third large plasmid.</title>
        <authorList>
            <person name="Charles T.C."/>
            <person name="Lynch M.D.J."/>
            <person name="Heil J.R."/>
            <person name="Cheng J."/>
        </authorList>
    </citation>
    <scope>NUCLEOTIDE SEQUENCE [LARGE SCALE GENOMIC DNA]</scope>
    <source>
        <strain evidence="3">OB3b</strain>
    </source>
</reference>
<proteinExistence type="predicted"/>
<name>A0A2D2D2Z4_METT3</name>
<evidence type="ECO:0000256" key="1">
    <source>
        <dbReference type="SAM" id="Phobius"/>
    </source>
</evidence>
<dbReference type="AlphaFoldDB" id="A0A2D2D2Z4"/>
<dbReference type="Proteomes" id="UP000230709">
    <property type="component" value="Chromosome"/>
</dbReference>
<gene>
    <name evidence="2" type="ORF">CQW49_16860</name>
</gene>